<evidence type="ECO:0000313" key="3">
    <source>
        <dbReference type="Proteomes" id="UP000308199"/>
    </source>
</evidence>
<gene>
    <name evidence="2" type="ORF">EW145_g6996</name>
</gene>
<comment type="caution">
    <text evidence="2">The sequence shown here is derived from an EMBL/GenBank/DDBJ whole genome shotgun (WGS) entry which is preliminary data.</text>
</comment>
<accession>A0A4S4KQV7</accession>
<protein>
    <submittedName>
        <fullName evidence="2">Uncharacterized protein</fullName>
    </submittedName>
</protein>
<dbReference type="EMBL" id="SGPK01000609">
    <property type="protein sequence ID" value="THH00999.1"/>
    <property type="molecule type" value="Genomic_DNA"/>
</dbReference>
<evidence type="ECO:0000313" key="2">
    <source>
        <dbReference type="EMBL" id="THH00999.1"/>
    </source>
</evidence>
<feature type="region of interest" description="Disordered" evidence="1">
    <location>
        <begin position="1"/>
        <end position="24"/>
    </location>
</feature>
<organism evidence="2 3">
    <name type="scientific">Phellinidium pouzarii</name>
    <dbReference type="NCBI Taxonomy" id="167371"/>
    <lineage>
        <taxon>Eukaryota</taxon>
        <taxon>Fungi</taxon>
        <taxon>Dikarya</taxon>
        <taxon>Basidiomycota</taxon>
        <taxon>Agaricomycotina</taxon>
        <taxon>Agaricomycetes</taxon>
        <taxon>Hymenochaetales</taxon>
        <taxon>Hymenochaetaceae</taxon>
        <taxon>Phellinidium</taxon>
    </lineage>
</organism>
<proteinExistence type="predicted"/>
<name>A0A4S4KQV7_9AGAM</name>
<keyword evidence="3" id="KW-1185">Reference proteome</keyword>
<dbReference type="AlphaFoldDB" id="A0A4S4KQV7"/>
<dbReference type="Proteomes" id="UP000308199">
    <property type="component" value="Unassembled WGS sequence"/>
</dbReference>
<reference evidence="2 3" key="1">
    <citation type="submission" date="2019-02" db="EMBL/GenBank/DDBJ databases">
        <title>Genome sequencing of the rare red list fungi Phellinidium pouzarii.</title>
        <authorList>
            <person name="Buettner E."/>
            <person name="Kellner H."/>
        </authorList>
    </citation>
    <scope>NUCLEOTIDE SEQUENCE [LARGE SCALE GENOMIC DNA]</scope>
    <source>
        <strain evidence="2 3">DSM 108285</strain>
    </source>
</reference>
<sequence>MKSPTFQITIDPPTPTITIQPPTPTLTIPKPVAVGIDPSTPLSGFIYPSSYYLSVPNLAVGRPSQAVDGVRTSYPLYPLTHQPRRHRAVKISVCLHASRGRRVRLE</sequence>
<evidence type="ECO:0000256" key="1">
    <source>
        <dbReference type="SAM" id="MobiDB-lite"/>
    </source>
</evidence>